<dbReference type="EMBL" id="BAAALF010000187">
    <property type="protein sequence ID" value="GAA1268007.1"/>
    <property type="molecule type" value="Genomic_DNA"/>
</dbReference>
<evidence type="ECO:0000256" key="1">
    <source>
        <dbReference type="ARBA" id="ARBA00006479"/>
    </source>
</evidence>
<dbReference type="InterPro" id="IPR000600">
    <property type="entry name" value="ROK"/>
</dbReference>
<evidence type="ECO:0000313" key="3">
    <source>
        <dbReference type="Proteomes" id="UP001500037"/>
    </source>
</evidence>
<reference evidence="3" key="1">
    <citation type="journal article" date="2019" name="Int. J. Syst. Evol. Microbiol.">
        <title>The Global Catalogue of Microorganisms (GCM) 10K type strain sequencing project: providing services to taxonomists for standard genome sequencing and annotation.</title>
        <authorList>
            <consortium name="The Broad Institute Genomics Platform"/>
            <consortium name="The Broad Institute Genome Sequencing Center for Infectious Disease"/>
            <person name="Wu L."/>
            <person name="Ma J."/>
        </authorList>
    </citation>
    <scope>NUCLEOTIDE SEQUENCE [LARGE SCALE GENOMIC DNA]</scope>
    <source>
        <strain evidence="3">JCM 13004</strain>
    </source>
</reference>
<evidence type="ECO:0000313" key="2">
    <source>
        <dbReference type="EMBL" id="GAA1268007.1"/>
    </source>
</evidence>
<protein>
    <recommendedName>
        <fullName evidence="4">ROK family protein</fullName>
    </recommendedName>
</protein>
<dbReference type="SUPFAM" id="SSF53067">
    <property type="entry name" value="Actin-like ATPase domain"/>
    <property type="match status" value="1"/>
</dbReference>
<proteinExistence type="inferred from homology"/>
<comment type="caution">
    <text evidence="2">The sequence shown here is derived from an EMBL/GenBank/DDBJ whole genome shotgun (WGS) entry which is preliminary data.</text>
</comment>
<name>A0ABP4HI73_9ACTN</name>
<dbReference type="PANTHER" id="PTHR18964">
    <property type="entry name" value="ROK (REPRESSOR, ORF, KINASE) FAMILY"/>
    <property type="match status" value="1"/>
</dbReference>
<evidence type="ECO:0008006" key="4">
    <source>
        <dbReference type="Google" id="ProtNLM"/>
    </source>
</evidence>
<accession>A0ABP4HI73</accession>
<dbReference type="Pfam" id="PF00480">
    <property type="entry name" value="ROK"/>
    <property type="match status" value="1"/>
</dbReference>
<dbReference type="InterPro" id="IPR043129">
    <property type="entry name" value="ATPase_NBD"/>
</dbReference>
<dbReference type="Proteomes" id="UP001500037">
    <property type="component" value="Unassembled WGS sequence"/>
</dbReference>
<organism evidence="2 3">
    <name type="scientific">Kitasatospora nipponensis</name>
    <dbReference type="NCBI Taxonomy" id="258049"/>
    <lineage>
        <taxon>Bacteria</taxon>
        <taxon>Bacillati</taxon>
        <taxon>Actinomycetota</taxon>
        <taxon>Actinomycetes</taxon>
        <taxon>Kitasatosporales</taxon>
        <taxon>Streptomycetaceae</taxon>
        <taxon>Kitasatospora</taxon>
    </lineage>
</organism>
<dbReference type="PANTHER" id="PTHR18964:SF149">
    <property type="entry name" value="BIFUNCTIONAL UDP-N-ACETYLGLUCOSAMINE 2-EPIMERASE_N-ACETYLMANNOSAMINE KINASE"/>
    <property type="match status" value="1"/>
</dbReference>
<comment type="similarity">
    <text evidence="1">Belongs to the ROK (NagC/XylR) family.</text>
</comment>
<dbReference type="Gene3D" id="3.30.420.40">
    <property type="match status" value="1"/>
</dbReference>
<sequence>MTAAAPQLDHGWAGWLFGAEAVVARFRELGGRAPHDSEEAALDALLADPGEPGAEAGPADVDPGSRRAAATVLDEVAQYLGVGIGNLVNLINPELIVLGGWAGLLLGPQLLPGIREAAARHALHHPFGQVRIVLGELGPDAVARGAATLPVERFLAGGGTRPRSG</sequence>
<gene>
    <name evidence="2" type="ORF">GCM10009665_65910</name>
</gene>
<keyword evidence="3" id="KW-1185">Reference proteome</keyword>